<dbReference type="EMBL" id="JACOOO010000035">
    <property type="protein sequence ID" value="MBC5630208.1"/>
    <property type="molecule type" value="Genomic_DNA"/>
</dbReference>
<comment type="caution">
    <text evidence="2">The sequence shown here is derived from an EMBL/GenBank/DDBJ whole genome shotgun (WGS) entry which is preliminary data.</text>
</comment>
<name>A0ABR7DFT7_9CLOT</name>
<reference evidence="2 3" key="1">
    <citation type="submission" date="2020-08" db="EMBL/GenBank/DDBJ databases">
        <title>Genome public.</title>
        <authorList>
            <person name="Liu C."/>
            <person name="Sun Q."/>
        </authorList>
    </citation>
    <scope>NUCLEOTIDE SEQUENCE [LARGE SCALE GENOMIC DNA]</scope>
    <source>
        <strain evidence="2 3">NSJ-6</strain>
    </source>
</reference>
<accession>A0ABR7DFT7</accession>
<evidence type="ECO:0000256" key="1">
    <source>
        <dbReference type="SAM" id="SignalP"/>
    </source>
</evidence>
<keyword evidence="1" id="KW-0732">Signal</keyword>
<feature type="chain" id="PRO_5047130265" description="Lipoprotein" evidence="1">
    <location>
        <begin position="20"/>
        <end position="486"/>
    </location>
</feature>
<evidence type="ECO:0000313" key="3">
    <source>
        <dbReference type="Proteomes" id="UP000596929"/>
    </source>
</evidence>
<proteinExistence type="predicted"/>
<protein>
    <recommendedName>
        <fullName evidence="4">Lipoprotein</fullName>
    </recommendedName>
</protein>
<feature type="signal peptide" evidence="1">
    <location>
        <begin position="1"/>
        <end position="19"/>
    </location>
</feature>
<sequence length="486" mass="56008">MKYKNVLILLLLNIMLVGCSNNIGSNNLDVILDDAFKYKGTWRVESYSSISEDGYNEIEDLTGKEVQIEKDSINIFNSIVANVRYKLKVVDKSYVISYENNLTAEKFMSSKDSLDIISAIDNNMTLCEFIILDDNNIVMIYRSELIYLKKVSSNTNFTVNNGNIINDSSINESNNSDVGVMIGLKTPRVLDEDGNYTEDEYRTIWISYKDDDINAIYEKENIIFPRMNGIWSINAKYSEINNKHFDYFEVTTLEGKVTSNSEYSKEVSSYKSINFIGNDYIALESYNGENFINEYHDYKIVPVDNINSNEGLSVDQIFNKDIKDLFNTDFKNAYENITDEDKNNYNNSVDYTNITMARNDGRWILRGKIRAVEENKEGKDFNVSIDPNKKLINFNSLLVPWKILKGEVPFLSDAYTSPNGEIALVRYKKYLSVYRIENGHLQGSPLINIPLQKNERIIMAEWCTSGYVDEWQKAFNDGSEIYIEEE</sequence>
<gene>
    <name evidence="2" type="ORF">H8S20_15190</name>
</gene>
<dbReference type="RefSeq" id="WP_186860618.1">
    <property type="nucleotide sequence ID" value="NZ_JACOOO010000035.1"/>
</dbReference>
<dbReference type="Proteomes" id="UP000596929">
    <property type="component" value="Unassembled WGS sequence"/>
</dbReference>
<dbReference type="PROSITE" id="PS51257">
    <property type="entry name" value="PROKAR_LIPOPROTEIN"/>
    <property type="match status" value="1"/>
</dbReference>
<evidence type="ECO:0000313" key="2">
    <source>
        <dbReference type="EMBL" id="MBC5630208.1"/>
    </source>
</evidence>
<keyword evidence="3" id="KW-1185">Reference proteome</keyword>
<evidence type="ECO:0008006" key="4">
    <source>
        <dbReference type="Google" id="ProtNLM"/>
    </source>
</evidence>
<organism evidence="2 3">
    <name type="scientific">Clostridium hominis</name>
    <dbReference type="NCBI Taxonomy" id="2763036"/>
    <lineage>
        <taxon>Bacteria</taxon>
        <taxon>Bacillati</taxon>
        <taxon>Bacillota</taxon>
        <taxon>Clostridia</taxon>
        <taxon>Eubacteriales</taxon>
        <taxon>Clostridiaceae</taxon>
        <taxon>Clostridium</taxon>
    </lineage>
</organism>